<proteinExistence type="predicted"/>
<dbReference type="EMBL" id="NQIK02000002">
    <property type="protein sequence ID" value="KAF7575207.1"/>
    <property type="molecule type" value="Genomic_DNA"/>
</dbReference>
<evidence type="ECO:0000313" key="2">
    <source>
        <dbReference type="EMBL" id="KAF7575207.1"/>
    </source>
</evidence>
<dbReference type="RefSeq" id="XP_065964445.1">
    <property type="nucleotide sequence ID" value="XM_066105818.1"/>
</dbReference>
<reference evidence="2 3" key="1">
    <citation type="journal article" date="2018" name="BMC Genomics">
        <title>Comparative genomics of the wheat fungal pathogen Pyrenophora tritici-repentis reveals chromosomal variations and genome plasticity.</title>
        <authorList>
            <person name="Moolhuijzen P."/>
            <person name="See P.T."/>
            <person name="Hane J.K."/>
            <person name="Shi G."/>
            <person name="Liu Z."/>
            <person name="Oliver R.P."/>
            <person name="Moffat C.S."/>
        </authorList>
    </citation>
    <scope>NUCLEOTIDE SEQUENCE [LARGE SCALE GENOMIC DNA]</scope>
    <source>
        <strain evidence="2">M4</strain>
    </source>
</reference>
<dbReference type="AlphaFoldDB" id="A0A834S833"/>
<feature type="compositionally biased region" description="Polar residues" evidence="1">
    <location>
        <begin position="98"/>
        <end position="112"/>
    </location>
</feature>
<protein>
    <submittedName>
        <fullName evidence="2">Uncharacterized protein</fullName>
    </submittedName>
</protein>
<feature type="compositionally biased region" description="Polar residues" evidence="1">
    <location>
        <begin position="148"/>
        <end position="163"/>
    </location>
</feature>
<gene>
    <name evidence="2" type="ORF">PtrM4_068310</name>
</gene>
<feature type="compositionally biased region" description="Low complexity" evidence="1">
    <location>
        <begin position="34"/>
        <end position="48"/>
    </location>
</feature>
<feature type="compositionally biased region" description="Polar residues" evidence="1">
    <location>
        <begin position="78"/>
        <end position="90"/>
    </location>
</feature>
<organism evidence="2 3">
    <name type="scientific">Pyrenophora tritici-repentis</name>
    <dbReference type="NCBI Taxonomy" id="45151"/>
    <lineage>
        <taxon>Eukaryota</taxon>
        <taxon>Fungi</taxon>
        <taxon>Dikarya</taxon>
        <taxon>Ascomycota</taxon>
        <taxon>Pezizomycotina</taxon>
        <taxon>Dothideomycetes</taxon>
        <taxon>Pleosporomycetidae</taxon>
        <taxon>Pleosporales</taxon>
        <taxon>Pleosporineae</taxon>
        <taxon>Pleosporaceae</taxon>
        <taxon>Pyrenophora</taxon>
    </lineage>
</organism>
<comment type="caution">
    <text evidence="2">The sequence shown here is derived from an EMBL/GenBank/DDBJ whole genome shotgun (WGS) entry which is preliminary data.</text>
</comment>
<feature type="region of interest" description="Disordered" evidence="1">
    <location>
        <begin position="1"/>
        <end position="180"/>
    </location>
</feature>
<sequence length="180" mass="19328">MMAPSQYGMSHYGNPQSSYSNGYPPQQSYAEPRSSTSGPYGSSYSSSPAPNESQQSRPEQHAALPPYQPQHPSLPRSPYQQQQSADSIRANNAPMASASHSYTYSAPQNNSFPNQPLGNNNYPPPQLYPPTTYGVNDYHPLPTMYPPTATTPSAYASYDTQQSAPPPNGPVPALSSSPSG</sequence>
<evidence type="ECO:0000256" key="1">
    <source>
        <dbReference type="SAM" id="MobiDB-lite"/>
    </source>
</evidence>
<dbReference type="GeneID" id="90955598"/>
<name>A0A834S833_9PLEO</name>
<dbReference type="Proteomes" id="UP000245464">
    <property type="component" value="Chromosome 2"/>
</dbReference>
<dbReference type="KEGG" id="ptrr:90955598"/>
<evidence type="ECO:0000313" key="3">
    <source>
        <dbReference type="Proteomes" id="UP000245464"/>
    </source>
</evidence>
<accession>A0A834S833</accession>
<feature type="compositionally biased region" description="Polar residues" evidence="1">
    <location>
        <begin position="13"/>
        <end position="29"/>
    </location>
</feature>